<dbReference type="GO" id="GO:0046872">
    <property type="term" value="F:metal ion binding"/>
    <property type="evidence" value="ECO:0007669"/>
    <property type="project" value="UniProtKB-KW"/>
</dbReference>
<evidence type="ECO:0000256" key="1">
    <source>
        <dbReference type="ARBA" id="ARBA00001971"/>
    </source>
</evidence>
<dbReference type="InterPro" id="IPR034804">
    <property type="entry name" value="SQR/QFR_C/D"/>
</dbReference>
<keyword evidence="14" id="KW-0408">Iron</keyword>
<comment type="cofactor">
    <cofactor evidence="1">
        <name>heme</name>
        <dbReference type="ChEBI" id="CHEBI:30413"/>
    </cofactor>
</comment>
<keyword evidence="15 16" id="KW-0472">Membrane</keyword>
<dbReference type="OrthoDB" id="9809280at2"/>
<dbReference type="RefSeq" id="WP_004856326.1">
    <property type="nucleotide sequence ID" value="NZ_CACVBC010000001.1"/>
</dbReference>
<dbReference type="Proteomes" id="UP000254950">
    <property type="component" value="Unassembled WGS sequence"/>
</dbReference>
<organism evidence="17 18">
    <name type="scientific">Bartonella doshiae</name>
    <dbReference type="NCBI Taxonomy" id="33044"/>
    <lineage>
        <taxon>Bacteria</taxon>
        <taxon>Pseudomonadati</taxon>
        <taxon>Pseudomonadota</taxon>
        <taxon>Alphaproteobacteria</taxon>
        <taxon>Hyphomicrobiales</taxon>
        <taxon>Bartonellaceae</taxon>
        <taxon>Bartonella</taxon>
    </lineage>
</organism>
<reference evidence="17 18" key="1">
    <citation type="submission" date="2018-06" db="EMBL/GenBank/DDBJ databases">
        <authorList>
            <consortium name="Pathogen Informatics"/>
            <person name="Doyle S."/>
        </authorList>
    </citation>
    <scope>NUCLEOTIDE SEQUENCE [LARGE SCALE GENOMIC DNA]</scope>
    <source>
        <strain evidence="17 18">NCTC12862</strain>
    </source>
</reference>
<dbReference type="CDD" id="cd03495">
    <property type="entry name" value="SQR_TypeC_SdhD_like"/>
    <property type="match status" value="1"/>
</dbReference>
<feature type="transmembrane region" description="Helical" evidence="16">
    <location>
        <begin position="61"/>
        <end position="80"/>
    </location>
</feature>
<evidence type="ECO:0000256" key="13">
    <source>
        <dbReference type="ARBA" id="ARBA00022989"/>
    </source>
</evidence>
<dbReference type="STRING" id="33044.GCA_900005695_01278"/>
<keyword evidence="7" id="KW-0813">Transport</keyword>
<keyword evidence="8" id="KW-0816">Tricarboxylic acid cycle</keyword>
<dbReference type="EMBL" id="UFTF01000001">
    <property type="protein sequence ID" value="SUV45819.1"/>
    <property type="molecule type" value="Genomic_DNA"/>
</dbReference>
<protein>
    <recommendedName>
        <fullName evidence="6">Succinate dehydrogenase hydrophobic membrane anchor subunit</fullName>
    </recommendedName>
</protein>
<keyword evidence="10 16" id="KW-0812">Transmembrane</keyword>
<comment type="function">
    <text evidence="2">Membrane-anchoring subunit of succinate dehydrogenase (SDH).</text>
</comment>
<dbReference type="GO" id="GO:0020037">
    <property type="term" value="F:heme binding"/>
    <property type="evidence" value="ECO:0007669"/>
    <property type="project" value="InterPro"/>
</dbReference>
<evidence type="ECO:0000256" key="16">
    <source>
        <dbReference type="SAM" id="Phobius"/>
    </source>
</evidence>
<dbReference type="InterPro" id="IPR014312">
    <property type="entry name" value="Succ_DH_anchor"/>
</dbReference>
<keyword evidence="11" id="KW-0479">Metal-binding</keyword>
<sequence>MNKDFRTELGKVRGRGSAHEGTGHFWLQRLTGIINLPLLVFFIVLVLSLVGKDYSFVRARLSHPVVAVLMGLLTLSFLYHMKLGMQVVIEDYIPREGFRLLFLVLNILFCFVLGGVIIFALLKIALGV</sequence>
<keyword evidence="12" id="KW-0249">Electron transport</keyword>
<evidence type="ECO:0000256" key="3">
    <source>
        <dbReference type="ARBA" id="ARBA00004141"/>
    </source>
</evidence>
<evidence type="ECO:0000256" key="2">
    <source>
        <dbReference type="ARBA" id="ARBA00004050"/>
    </source>
</evidence>
<gene>
    <name evidence="17" type="ORF">NCTC12862_01415</name>
</gene>
<evidence type="ECO:0000256" key="11">
    <source>
        <dbReference type="ARBA" id="ARBA00022723"/>
    </source>
</evidence>
<dbReference type="NCBIfam" id="TIGR02968">
    <property type="entry name" value="succ_dehyd_anc"/>
    <property type="match status" value="1"/>
</dbReference>
<evidence type="ECO:0000256" key="15">
    <source>
        <dbReference type="ARBA" id="ARBA00023136"/>
    </source>
</evidence>
<comment type="subcellular location">
    <subcellularLocation>
        <location evidence="3">Membrane</location>
        <topology evidence="3">Multi-pass membrane protein</topology>
    </subcellularLocation>
</comment>
<evidence type="ECO:0000256" key="5">
    <source>
        <dbReference type="ARBA" id="ARBA00011558"/>
    </source>
</evidence>
<evidence type="ECO:0000256" key="8">
    <source>
        <dbReference type="ARBA" id="ARBA00022532"/>
    </source>
</evidence>
<evidence type="ECO:0000256" key="10">
    <source>
        <dbReference type="ARBA" id="ARBA00022692"/>
    </source>
</evidence>
<accession>A0A380ZFV3</accession>
<evidence type="ECO:0000313" key="18">
    <source>
        <dbReference type="Proteomes" id="UP000254950"/>
    </source>
</evidence>
<feature type="transmembrane region" description="Helical" evidence="16">
    <location>
        <begin position="30"/>
        <end position="49"/>
    </location>
</feature>
<dbReference type="InterPro" id="IPR000701">
    <property type="entry name" value="SuccDH_FuR_B_TM-su"/>
</dbReference>
<proteinExistence type="predicted"/>
<name>A0A380ZFV3_BARDO</name>
<evidence type="ECO:0000256" key="9">
    <source>
        <dbReference type="ARBA" id="ARBA00022617"/>
    </source>
</evidence>
<dbReference type="GO" id="GO:0006099">
    <property type="term" value="P:tricarboxylic acid cycle"/>
    <property type="evidence" value="ECO:0007669"/>
    <property type="project" value="UniProtKB-UniPathway"/>
</dbReference>
<comment type="subunit">
    <text evidence="5">Part of an enzyme complex containing four subunits: a flavoprotein, an iron-sulfur protein, plus two membrane-anchoring proteins, SdhC and SdhD.</text>
</comment>
<keyword evidence="13 16" id="KW-1133">Transmembrane helix</keyword>
<evidence type="ECO:0000256" key="12">
    <source>
        <dbReference type="ARBA" id="ARBA00022982"/>
    </source>
</evidence>
<keyword evidence="9" id="KW-0349">Heme</keyword>
<feature type="transmembrane region" description="Helical" evidence="16">
    <location>
        <begin position="100"/>
        <end position="122"/>
    </location>
</feature>
<dbReference type="Pfam" id="PF01127">
    <property type="entry name" value="Sdh_cyt"/>
    <property type="match status" value="1"/>
</dbReference>
<dbReference type="GO" id="GO:0016020">
    <property type="term" value="C:membrane"/>
    <property type="evidence" value="ECO:0007669"/>
    <property type="project" value="UniProtKB-SubCell"/>
</dbReference>
<evidence type="ECO:0000256" key="6">
    <source>
        <dbReference type="ARBA" id="ARBA00019425"/>
    </source>
</evidence>
<evidence type="ECO:0000256" key="4">
    <source>
        <dbReference type="ARBA" id="ARBA00005163"/>
    </source>
</evidence>
<dbReference type="AlphaFoldDB" id="A0A380ZFV3"/>
<dbReference type="UniPathway" id="UPA00223"/>
<dbReference type="Gene3D" id="1.20.1300.10">
    <property type="entry name" value="Fumarate reductase/succinate dehydrogenase, transmembrane subunit"/>
    <property type="match status" value="1"/>
</dbReference>
<evidence type="ECO:0000256" key="7">
    <source>
        <dbReference type="ARBA" id="ARBA00022448"/>
    </source>
</evidence>
<evidence type="ECO:0000256" key="14">
    <source>
        <dbReference type="ARBA" id="ARBA00023004"/>
    </source>
</evidence>
<comment type="pathway">
    <text evidence="4">Carbohydrate metabolism; tricarboxylic acid cycle.</text>
</comment>
<dbReference type="SUPFAM" id="SSF81343">
    <property type="entry name" value="Fumarate reductase respiratory complex transmembrane subunits"/>
    <property type="match status" value="1"/>
</dbReference>
<evidence type="ECO:0000313" key="17">
    <source>
        <dbReference type="EMBL" id="SUV45819.1"/>
    </source>
</evidence>